<dbReference type="CDD" id="cd00009">
    <property type="entry name" value="AAA"/>
    <property type="match status" value="1"/>
</dbReference>
<name>A0A5C0SAD3_CRATE</name>
<dbReference type="SUPFAM" id="SSF52540">
    <property type="entry name" value="P-loop containing nucleoside triphosphate hydrolases"/>
    <property type="match status" value="1"/>
</dbReference>
<dbReference type="SUPFAM" id="SSF55785">
    <property type="entry name" value="PYP-like sensor domain (PAS domain)"/>
    <property type="match status" value="1"/>
</dbReference>
<feature type="domain" description="Sigma-54 factor interaction" evidence="4">
    <location>
        <begin position="338"/>
        <end position="570"/>
    </location>
</feature>
<dbReference type="PROSITE" id="PS50045">
    <property type="entry name" value="SIGMA54_INTERACT_4"/>
    <property type="match status" value="1"/>
</dbReference>
<dbReference type="Pfam" id="PF00158">
    <property type="entry name" value="Sigma54_activat"/>
    <property type="match status" value="1"/>
</dbReference>
<dbReference type="InterPro" id="IPR036390">
    <property type="entry name" value="WH_DNA-bd_sf"/>
</dbReference>
<sequence>MKLRRIFMKKLIIVSMGKTTGDSIGHQIKSLIGRYVTIEKVPIYKVQEVDIACSLVLFTSDVVARMSLKYIKENIPFLIARRIINHNNIEKVISLPVGTEVLLVNDSESSALEAITQLIEIGLDHIKYYPYYPGCSLYPMIETAITPGEVPIVPNFANYVIDIGTRILDIRTIHEIIAKLDIREMLQESLTTSYIKDIVKISRSIDESRKIAKESEKLLEAIFNSVEFGIAYVDRLGRIIRANSKFELIIGKSIKDMIKKKLVEFIHDIESLLEDKKSLITELEGREVLVDMEQVRFDEDLGYLVTLDYTDKILKRDYKVRRNYQKKIKKKLYTFKDYLSVNSEVKEMLKRAEMFSKTDTTILIQGENGTGKEIIAQAVHMNSHRRKNAFIPVNIAAIAPSLLESELFGYEEGAFTGARKGGKPGLFEIANGGTLFIDEIGDAPMDFQVKLLRVLQEKTIRRVGALDEIPIDVRIIAATNKNLLKLMEEGKFREDLFFRLNILPIKTIPLRRRKEDIKHLFIYFINMYFKNVKIETFEDIFEDEVWEFFKNYRWRGNIRELINVVEYLSSIYEGKKFRLSSLPYYMLEDGFESKREILDMHELWILREIENNSGIGRTTLAQLANKQNIYLGEGKIRGIIKKLKERKLIDDKEGKRGCSITKKGIKALENYK</sequence>
<dbReference type="EMBL" id="CP042243">
    <property type="protein sequence ID" value="QEK10960.1"/>
    <property type="molecule type" value="Genomic_DNA"/>
</dbReference>
<dbReference type="InterPro" id="IPR000014">
    <property type="entry name" value="PAS"/>
</dbReference>
<evidence type="ECO:0000259" key="4">
    <source>
        <dbReference type="PROSITE" id="PS50045"/>
    </source>
</evidence>
<accession>A0A5C0SAD3</accession>
<dbReference type="GO" id="GO:0003677">
    <property type="term" value="F:DNA binding"/>
    <property type="evidence" value="ECO:0007669"/>
    <property type="project" value="UniProtKB-KW"/>
</dbReference>
<dbReference type="Gene3D" id="3.30.450.20">
    <property type="entry name" value="PAS domain"/>
    <property type="match status" value="1"/>
</dbReference>
<dbReference type="Gene3D" id="3.40.50.300">
    <property type="entry name" value="P-loop containing nucleotide triphosphate hydrolases"/>
    <property type="match status" value="1"/>
</dbReference>
<evidence type="ECO:0000313" key="6">
    <source>
        <dbReference type="EMBL" id="QEK10960.1"/>
    </source>
</evidence>
<dbReference type="InterPro" id="IPR025943">
    <property type="entry name" value="Sigma_54_int_dom_ATP-bd_2"/>
</dbReference>
<evidence type="ECO:0000259" key="5">
    <source>
        <dbReference type="PROSITE" id="PS50112"/>
    </source>
</evidence>
<dbReference type="GO" id="GO:0005524">
    <property type="term" value="F:ATP binding"/>
    <property type="evidence" value="ECO:0007669"/>
    <property type="project" value="UniProtKB-KW"/>
</dbReference>
<gene>
    <name evidence="6" type="ORF">FQB35_00440</name>
</gene>
<dbReference type="Proteomes" id="UP000324646">
    <property type="component" value="Chromosome"/>
</dbReference>
<dbReference type="Pfam" id="PF25601">
    <property type="entry name" value="AAA_lid_14"/>
    <property type="match status" value="1"/>
</dbReference>
<reference evidence="6 7" key="1">
    <citation type="submission" date="2019-07" db="EMBL/GenBank/DDBJ databases">
        <title>Complete genome of Crassaminicella thermophila SY095.</title>
        <authorList>
            <person name="Li X."/>
        </authorList>
    </citation>
    <scope>NUCLEOTIDE SEQUENCE [LARGE SCALE GENOMIC DNA]</scope>
    <source>
        <strain evidence="6 7">SY095</strain>
    </source>
</reference>
<dbReference type="OrthoDB" id="9803970at2"/>
<dbReference type="InterPro" id="IPR013767">
    <property type="entry name" value="PAS_fold"/>
</dbReference>
<keyword evidence="1" id="KW-0547">Nucleotide-binding</keyword>
<organism evidence="6 7">
    <name type="scientific">Crassaminicella thermophila</name>
    <dbReference type="NCBI Taxonomy" id="2599308"/>
    <lineage>
        <taxon>Bacteria</taxon>
        <taxon>Bacillati</taxon>
        <taxon>Bacillota</taxon>
        <taxon>Clostridia</taxon>
        <taxon>Eubacteriales</taxon>
        <taxon>Clostridiaceae</taxon>
        <taxon>Crassaminicella</taxon>
    </lineage>
</organism>
<keyword evidence="2" id="KW-0067">ATP-binding</keyword>
<dbReference type="PROSITE" id="PS50112">
    <property type="entry name" value="PAS"/>
    <property type="match status" value="1"/>
</dbReference>
<dbReference type="PANTHER" id="PTHR32071">
    <property type="entry name" value="TRANSCRIPTIONAL REGULATORY PROTEIN"/>
    <property type="match status" value="1"/>
</dbReference>
<dbReference type="InterPro" id="IPR058031">
    <property type="entry name" value="AAA_lid_NorR"/>
</dbReference>
<evidence type="ECO:0000256" key="3">
    <source>
        <dbReference type="ARBA" id="ARBA00023125"/>
    </source>
</evidence>
<dbReference type="FunFam" id="3.40.50.300:FF:000006">
    <property type="entry name" value="DNA-binding transcriptional regulator NtrC"/>
    <property type="match status" value="1"/>
</dbReference>
<dbReference type="CDD" id="cd00130">
    <property type="entry name" value="PAS"/>
    <property type="match status" value="1"/>
</dbReference>
<dbReference type="KEGG" id="crs:FQB35_00440"/>
<dbReference type="InterPro" id="IPR035965">
    <property type="entry name" value="PAS-like_dom_sf"/>
</dbReference>
<feature type="domain" description="PAS" evidence="5">
    <location>
        <begin position="215"/>
        <end position="267"/>
    </location>
</feature>
<dbReference type="SMART" id="SM00382">
    <property type="entry name" value="AAA"/>
    <property type="match status" value="1"/>
</dbReference>
<dbReference type="InterPro" id="IPR003593">
    <property type="entry name" value="AAA+_ATPase"/>
</dbReference>
<dbReference type="Gene3D" id="1.10.8.60">
    <property type="match status" value="1"/>
</dbReference>
<keyword evidence="7" id="KW-1185">Reference proteome</keyword>
<dbReference type="Pfam" id="PF00989">
    <property type="entry name" value="PAS"/>
    <property type="match status" value="1"/>
</dbReference>
<evidence type="ECO:0000256" key="2">
    <source>
        <dbReference type="ARBA" id="ARBA00022840"/>
    </source>
</evidence>
<dbReference type="PANTHER" id="PTHR32071:SF101">
    <property type="entry name" value="ACETOIN DEHYDROGENASE OPERON TRANSCRIPTIONAL ACTIVATOR ACOR"/>
    <property type="match status" value="1"/>
</dbReference>
<keyword evidence="3" id="KW-0238">DNA-binding</keyword>
<dbReference type="AlphaFoldDB" id="A0A5C0SAD3"/>
<protein>
    <submittedName>
        <fullName evidence="6">PAS domain S-box protein</fullName>
    </submittedName>
</protein>
<evidence type="ECO:0000256" key="1">
    <source>
        <dbReference type="ARBA" id="ARBA00022741"/>
    </source>
</evidence>
<dbReference type="InterPro" id="IPR036388">
    <property type="entry name" value="WH-like_DNA-bd_sf"/>
</dbReference>
<dbReference type="SMART" id="SM00091">
    <property type="entry name" value="PAS"/>
    <property type="match status" value="1"/>
</dbReference>
<dbReference type="InterPro" id="IPR027417">
    <property type="entry name" value="P-loop_NTPase"/>
</dbReference>
<dbReference type="NCBIfam" id="TIGR00229">
    <property type="entry name" value="sensory_box"/>
    <property type="match status" value="1"/>
</dbReference>
<proteinExistence type="predicted"/>
<dbReference type="InterPro" id="IPR002078">
    <property type="entry name" value="Sigma_54_int"/>
</dbReference>
<dbReference type="Gene3D" id="1.10.10.10">
    <property type="entry name" value="Winged helix-like DNA-binding domain superfamily/Winged helix DNA-binding domain"/>
    <property type="match status" value="1"/>
</dbReference>
<dbReference type="GO" id="GO:0006355">
    <property type="term" value="P:regulation of DNA-templated transcription"/>
    <property type="evidence" value="ECO:0007669"/>
    <property type="project" value="InterPro"/>
</dbReference>
<dbReference type="SUPFAM" id="SSF46785">
    <property type="entry name" value="Winged helix' DNA-binding domain"/>
    <property type="match status" value="1"/>
</dbReference>
<dbReference type="PROSITE" id="PS00676">
    <property type="entry name" value="SIGMA54_INTERACT_2"/>
    <property type="match status" value="1"/>
</dbReference>
<evidence type="ECO:0000313" key="7">
    <source>
        <dbReference type="Proteomes" id="UP000324646"/>
    </source>
</evidence>